<feature type="region of interest" description="Disordered" evidence="1">
    <location>
        <begin position="198"/>
        <end position="261"/>
    </location>
</feature>
<protein>
    <recommendedName>
        <fullName evidence="2">DSBA-like thioredoxin domain-containing protein</fullName>
    </recommendedName>
</protein>
<feature type="domain" description="DSBA-like thioredoxin" evidence="2">
    <location>
        <begin position="4"/>
        <end position="189"/>
    </location>
</feature>
<dbReference type="InterPro" id="IPR036249">
    <property type="entry name" value="Thioredoxin-like_sf"/>
</dbReference>
<dbReference type="PANTHER" id="PTHR42943:SF2">
    <property type="entry name" value="GLUTATHIONE S-TRANSFERASE KAPPA 1"/>
    <property type="match status" value="1"/>
</dbReference>
<evidence type="ECO:0000259" key="2">
    <source>
        <dbReference type="Pfam" id="PF01323"/>
    </source>
</evidence>
<accession>A0ABQ2R0L9</accession>
<dbReference type="PANTHER" id="PTHR42943">
    <property type="entry name" value="GLUTATHIONE S-TRANSFERASE KAPPA"/>
    <property type="match status" value="1"/>
</dbReference>
<dbReference type="Gene3D" id="3.40.30.10">
    <property type="entry name" value="Glutaredoxin"/>
    <property type="match status" value="1"/>
</dbReference>
<dbReference type="Pfam" id="PF01323">
    <property type="entry name" value="DSBA"/>
    <property type="match status" value="1"/>
</dbReference>
<evidence type="ECO:0000256" key="1">
    <source>
        <dbReference type="SAM" id="MobiDB-lite"/>
    </source>
</evidence>
<evidence type="ECO:0000313" key="4">
    <source>
        <dbReference type="Proteomes" id="UP000611554"/>
    </source>
</evidence>
<dbReference type="InterPro" id="IPR051924">
    <property type="entry name" value="GST_Kappa/NadH"/>
</dbReference>
<keyword evidence="4" id="KW-1185">Reference proteome</keyword>
<dbReference type="Proteomes" id="UP000611554">
    <property type="component" value="Unassembled WGS sequence"/>
</dbReference>
<organism evidence="3 4">
    <name type="scientific">Streptosporangium pseudovulgare</name>
    <dbReference type="NCBI Taxonomy" id="35765"/>
    <lineage>
        <taxon>Bacteria</taxon>
        <taxon>Bacillati</taxon>
        <taxon>Actinomycetota</taxon>
        <taxon>Actinomycetes</taxon>
        <taxon>Streptosporangiales</taxon>
        <taxon>Streptosporangiaceae</taxon>
        <taxon>Streptosporangium</taxon>
    </lineage>
</organism>
<reference evidence="4" key="1">
    <citation type="journal article" date="2019" name="Int. J. Syst. Evol. Microbiol.">
        <title>The Global Catalogue of Microorganisms (GCM) 10K type strain sequencing project: providing services to taxonomists for standard genome sequencing and annotation.</title>
        <authorList>
            <consortium name="The Broad Institute Genomics Platform"/>
            <consortium name="The Broad Institute Genome Sequencing Center for Infectious Disease"/>
            <person name="Wu L."/>
            <person name="Ma J."/>
        </authorList>
    </citation>
    <scope>NUCLEOTIDE SEQUENCE [LARGE SCALE GENOMIC DNA]</scope>
    <source>
        <strain evidence="4">JCM 3115</strain>
    </source>
</reference>
<dbReference type="InterPro" id="IPR001853">
    <property type="entry name" value="DSBA-like_thioredoxin_dom"/>
</dbReference>
<name>A0ABQ2R0L9_9ACTN</name>
<dbReference type="EMBL" id="BMQJ01000010">
    <property type="protein sequence ID" value="GGQ06531.1"/>
    <property type="molecule type" value="Genomic_DNA"/>
</dbReference>
<evidence type="ECO:0000313" key="3">
    <source>
        <dbReference type="EMBL" id="GGQ06531.1"/>
    </source>
</evidence>
<dbReference type="SUPFAM" id="SSF52833">
    <property type="entry name" value="Thioredoxin-like"/>
    <property type="match status" value="1"/>
</dbReference>
<proteinExistence type="predicted"/>
<gene>
    <name evidence="3" type="ORF">GCM10010140_40860</name>
</gene>
<feature type="compositionally biased region" description="Basic and acidic residues" evidence="1">
    <location>
        <begin position="198"/>
        <end position="234"/>
    </location>
</feature>
<sequence length="261" mass="28942">MKRVVGYFSLRSPYSWLARHDLFSRYPDVADAMEWRPFWEPSEAYEARLREAGGRFPYTPMSKEKHLYVLQDVRRLATARGLTVAWPVDRNPVWEVAHLPYFAAAEAGLGRRYVEAVQRARWQGGRNVCDPEVIAEIGAELGVDTTAPAEEAAVAALLDVYRDGVFGVPFFIHGREKFWGVDRLAAFAASVRAERADRSDLADRTDRADRVSGADQVDRTDRADRASGADRADGPDEAAESWPDVSAEVRGSDLGHAGGCG</sequence>
<dbReference type="RefSeq" id="WP_189248065.1">
    <property type="nucleotide sequence ID" value="NZ_BMQJ01000010.1"/>
</dbReference>
<comment type="caution">
    <text evidence="3">The sequence shown here is derived from an EMBL/GenBank/DDBJ whole genome shotgun (WGS) entry which is preliminary data.</text>
</comment>